<protein>
    <submittedName>
        <fullName evidence="1">Uncharacterized protein</fullName>
    </submittedName>
</protein>
<keyword evidence="2" id="KW-1185">Reference proteome</keyword>
<dbReference type="Proteomes" id="UP000298787">
    <property type="component" value="Chromosome 15"/>
</dbReference>
<dbReference type="EMBL" id="CM014092">
    <property type="protein sequence ID" value="TKS83718.1"/>
    <property type="molecule type" value="Genomic_DNA"/>
</dbReference>
<gene>
    <name evidence="1" type="ORF">D9C73_017831</name>
</gene>
<evidence type="ECO:0000313" key="2">
    <source>
        <dbReference type="Proteomes" id="UP000298787"/>
    </source>
</evidence>
<name>A0A4U5V7P1_COLLU</name>
<sequence>MSVFGCNEDTAESQFIVLTEPGAPQGSIFRILKKICVTFLTVQESQLISIMTNAAAVHTWHNYINIHEQKHNPQSHTVSACVSLPLSPSTPELFRLLCACTSGQTEHCIDSKMAKTRLACLLTLLTTHWLQERFPVWRSLSAVTWSPGKKQGPWPLLLAYSLDTDEYINRSKESSIDQTSGRCQLSEIIRFYLRSSTLEMISTHICAPAIVSVATFAQQMFRDGYDMLVSSPKVPFLLSLSVGMDAVKQIEAGVLPVSGSYVLSGLGLQNTHQDSMQSGYSFLGGIRQTKTYFTDRSKHVAKYQVVSLFCGVNTPSFTELTCQPKMSLSEAIGTRHQTCINLTTRFFFVPVFRLLHKMPFVPEWKQRPVNRLSCGKRLFCICLSAFMLSRLVSFSYDMPQMREQCSAEAVKSAPSSCPRCGRVQVREAQNCSHNRDSAPGEACTPSWPYASICFDKALSSSSSRGLTRASRMSIQLFDRDVTVAVVEVGESYTTAHTSYLGGIPISRLEGFSLVLTVTINSVWASECKPVLTLRRLFSWKKTCEVCSATFSHKLPRQVGSCRVLVTGGRQEKRRLRQKKKQLLWKYHQYRYGNQSAGACFVQNLAVIVSQKEAYARGYSRRQEHRQDEYDMIGEGCVRQTGLITRRQHILQLHRAQTLDRTVQLFLAVVVKERCKLC</sequence>
<dbReference type="STRING" id="240159.A0A4U5V7P1"/>
<dbReference type="AlphaFoldDB" id="A0A4U5V7P1"/>
<evidence type="ECO:0000313" key="1">
    <source>
        <dbReference type="EMBL" id="TKS83718.1"/>
    </source>
</evidence>
<proteinExistence type="predicted"/>
<accession>A0A4U5V7P1</accession>
<organism evidence="1 2">
    <name type="scientific">Collichthys lucidus</name>
    <name type="common">Big head croaker</name>
    <name type="synonym">Sciaena lucida</name>
    <dbReference type="NCBI Taxonomy" id="240159"/>
    <lineage>
        <taxon>Eukaryota</taxon>
        <taxon>Metazoa</taxon>
        <taxon>Chordata</taxon>
        <taxon>Craniata</taxon>
        <taxon>Vertebrata</taxon>
        <taxon>Euteleostomi</taxon>
        <taxon>Actinopterygii</taxon>
        <taxon>Neopterygii</taxon>
        <taxon>Teleostei</taxon>
        <taxon>Neoteleostei</taxon>
        <taxon>Acanthomorphata</taxon>
        <taxon>Eupercaria</taxon>
        <taxon>Sciaenidae</taxon>
        <taxon>Collichthys</taxon>
    </lineage>
</organism>
<reference evidence="1 2" key="1">
    <citation type="submission" date="2019-01" db="EMBL/GenBank/DDBJ databases">
        <title>Genome Assembly of Collichthys lucidus.</title>
        <authorList>
            <person name="Cai M."/>
            <person name="Xiao S."/>
        </authorList>
    </citation>
    <scope>NUCLEOTIDE SEQUENCE [LARGE SCALE GENOMIC DNA]</scope>
    <source>
        <strain evidence="1">JT15FE1705JMU</strain>
        <tissue evidence="1">Muscle</tissue>
    </source>
</reference>